<keyword evidence="5 7" id="KW-1133">Transmembrane helix</keyword>
<reference evidence="9 10" key="1">
    <citation type="submission" date="2013-03" db="EMBL/GenBank/DDBJ databases">
        <title>Assembly of a new bacterial strain Anoxybacillus flavithermus AK1.</title>
        <authorList>
            <person name="Rajan I."/>
            <person name="PoliReddy D."/>
            <person name="Sugumar T."/>
            <person name="Rathinam K."/>
            <person name="Alqarawi S."/>
            <person name="Khalil A.B."/>
            <person name="Sivakumar N."/>
        </authorList>
    </citation>
    <scope>NUCLEOTIDE SEQUENCE [LARGE SCALE GENOMIC DNA]</scope>
    <source>
        <strain evidence="9 10">AK1</strain>
    </source>
</reference>
<feature type="transmembrane region" description="Helical" evidence="7">
    <location>
        <begin position="72"/>
        <end position="91"/>
    </location>
</feature>
<accession>M8CWL3</accession>
<evidence type="ECO:0000256" key="1">
    <source>
        <dbReference type="ARBA" id="ARBA00004651"/>
    </source>
</evidence>
<evidence type="ECO:0000256" key="7">
    <source>
        <dbReference type="SAM" id="Phobius"/>
    </source>
</evidence>
<evidence type="ECO:0000313" key="10">
    <source>
        <dbReference type="Proteomes" id="UP000012085"/>
    </source>
</evidence>
<dbReference type="GO" id="GO:0005886">
    <property type="term" value="C:plasma membrane"/>
    <property type="evidence" value="ECO:0007669"/>
    <property type="project" value="UniProtKB-SubCell"/>
</dbReference>
<feature type="transmembrane region" description="Helical" evidence="7">
    <location>
        <begin position="248"/>
        <end position="266"/>
    </location>
</feature>
<evidence type="ECO:0000256" key="3">
    <source>
        <dbReference type="ARBA" id="ARBA00022475"/>
    </source>
</evidence>
<evidence type="ECO:0000313" key="9">
    <source>
        <dbReference type="EMBL" id="EMT45908.1"/>
    </source>
</evidence>
<dbReference type="PATRIC" id="fig|1297581.3.peg.1524"/>
<dbReference type="AlphaFoldDB" id="M8CWL3"/>
<reference evidence="9 10" key="2">
    <citation type="journal article" date="2015" name="Genome Announc.">
        <title>Genome Sequence of Anoxybacillus flavithermus Strain AK1, a Thermophile Isolated from a Hot Spring in Saudi Arabia.</title>
        <authorList>
            <person name="Khalil A."/>
            <person name="Sivakumar N."/>
            <person name="Qarawi S."/>
        </authorList>
    </citation>
    <scope>NUCLEOTIDE SEQUENCE [LARGE SCALE GENOMIC DNA]</scope>
    <source>
        <strain evidence="9 10">AK1</strain>
    </source>
</reference>
<feature type="transmembrane region" description="Helical" evidence="7">
    <location>
        <begin position="153"/>
        <end position="172"/>
    </location>
</feature>
<keyword evidence="4 7" id="KW-0812">Transmembrane</keyword>
<dbReference type="PANTHER" id="PTHR42920">
    <property type="entry name" value="OS03G0707200 PROTEIN-RELATED"/>
    <property type="match status" value="1"/>
</dbReference>
<protein>
    <submittedName>
        <fullName evidence="9">Drug/metabolite transporter (DMT) superfamily permease</fullName>
    </submittedName>
</protein>
<evidence type="ECO:0000256" key="4">
    <source>
        <dbReference type="ARBA" id="ARBA00022692"/>
    </source>
</evidence>
<evidence type="ECO:0000259" key="8">
    <source>
        <dbReference type="Pfam" id="PF00892"/>
    </source>
</evidence>
<sequence>MIWGERKLWKGYSLVLLSATGFAFIPIFALYAYDSGVTVTTLLFLRFALAALFFFLYLWLKEKNWKVSRSHLLYLFLLGGIFYMMQSSFYFQAVKYIPSSLAALLLYLNPIFVAIFSFFINKEKLTKHIIIAILISFLGMLLVLGAPEGKIQPLGIALAIGAAIVYSMYIIVGNKVTAQHVPPITASAYIALFAALSFFIFGIGSGTLHFQFGTKGWLPIIGTSFVSSVLAMLTFFAGMNIIGPTKAAILSMIEPIVTFLLSMVFLRESISSIQMIGGLIVLSGAMLVVTTKELKPKKKSTSISA</sequence>
<dbReference type="InterPro" id="IPR000620">
    <property type="entry name" value="EamA_dom"/>
</dbReference>
<dbReference type="Gene3D" id="1.10.3730.20">
    <property type="match status" value="1"/>
</dbReference>
<comment type="similarity">
    <text evidence="2">Belongs to the EamA transporter family.</text>
</comment>
<feature type="transmembrane region" description="Helical" evidence="7">
    <location>
        <begin position="216"/>
        <end position="236"/>
    </location>
</feature>
<keyword evidence="3" id="KW-1003">Cell membrane</keyword>
<gene>
    <name evidence="9" type="ORF">H919_07441</name>
</gene>
<evidence type="ECO:0000256" key="2">
    <source>
        <dbReference type="ARBA" id="ARBA00007362"/>
    </source>
</evidence>
<keyword evidence="6 7" id="KW-0472">Membrane</keyword>
<feature type="transmembrane region" description="Helical" evidence="7">
    <location>
        <begin position="97"/>
        <end position="120"/>
    </location>
</feature>
<feature type="domain" description="EamA" evidence="8">
    <location>
        <begin position="154"/>
        <end position="289"/>
    </location>
</feature>
<dbReference type="SUPFAM" id="SSF103481">
    <property type="entry name" value="Multidrug resistance efflux transporter EmrE"/>
    <property type="match status" value="2"/>
</dbReference>
<comment type="caution">
    <text evidence="9">The sequence shown here is derived from an EMBL/GenBank/DDBJ whole genome shotgun (WGS) entry which is preliminary data.</text>
</comment>
<dbReference type="PANTHER" id="PTHR42920:SF11">
    <property type="entry name" value="INNER MEMBRANE PROTEIN YTFF"/>
    <property type="match status" value="1"/>
</dbReference>
<evidence type="ECO:0000256" key="5">
    <source>
        <dbReference type="ARBA" id="ARBA00022989"/>
    </source>
</evidence>
<dbReference type="RefSeq" id="WP_003397187.1">
    <property type="nucleotide sequence ID" value="NZ_APCD01000008.1"/>
</dbReference>
<dbReference type="InterPro" id="IPR037185">
    <property type="entry name" value="EmrE-like"/>
</dbReference>
<name>M8CWL3_9BACL</name>
<feature type="transmembrane region" description="Helical" evidence="7">
    <location>
        <begin position="12"/>
        <end position="33"/>
    </location>
</feature>
<dbReference type="Proteomes" id="UP000012085">
    <property type="component" value="Unassembled WGS sequence"/>
</dbReference>
<dbReference type="InterPro" id="IPR051258">
    <property type="entry name" value="Diverse_Substrate_Transporter"/>
</dbReference>
<feature type="transmembrane region" description="Helical" evidence="7">
    <location>
        <begin position="129"/>
        <end position="147"/>
    </location>
</feature>
<feature type="domain" description="EamA" evidence="8">
    <location>
        <begin position="10"/>
        <end position="144"/>
    </location>
</feature>
<evidence type="ECO:0000256" key="6">
    <source>
        <dbReference type="ARBA" id="ARBA00023136"/>
    </source>
</evidence>
<dbReference type="Pfam" id="PF00892">
    <property type="entry name" value="EamA"/>
    <property type="match status" value="2"/>
</dbReference>
<comment type="subcellular location">
    <subcellularLocation>
        <location evidence="1">Cell membrane</location>
        <topology evidence="1">Multi-pass membrane protein</topology>
    </subcellularLocation>
</comment>
<feature type="transmembrane region" description="Helical" evidence="7">
    <location>
        <begin position="39"/>
        <end position="60"/>
    </location>
</feature>
<feature type="transmembrane region" description="Helical" evidence="7">
    <location>
        <begin position="184"/>
        <end position="204"/>
    </location>
</feature>
<proteinExistence type="inferred from homology"/>
<organism evidence="9 10">
    <name type="scientific">Anoxybacillus flavithermus AK1</name>
    <dbReference type="NCBI Taxonomy" id="1297581"/>
    <lineage>
        <taxon>Bacteria</taxon>
        <taxon>Bacillati</taxon>
        <taxon>Bacillota</taxon>
        <taxon>Bacilli</taxon>
        <taxon>Bacillales</taxon>
        <taxon>Anoxybacillaceae</taxon>
        <taxon>Anoxybacillus</taxon>
    </lineage>
</organism>
<dbReference type="EMBL" id="APCD01000008">
    <property type="protein sequence ID" value="EMT45908.1"/>
    <property type="molecule type" value="Genomic_DNA"/>
</dbReference>
<feature type="transmembrane region" description="Helical" evidence="7">
    <location>
        <begin position="272"/>
        <end position="290"/>
    </location>
</feature>